<evidence type="ECO:0000313" key="3">
    <source>
        <dbReference type="Proteomes" id="UP000818029"/>
    </source>
</evidence>
<feature type="coiled-coil region" evidence="1">
    <location>
        <begin position="129"/>
        <end position="156"/>
    </location>
</feature>
<gene>
    <name evidence="4" type="primary">LOC107908985</name>
</gene>
<dbReference type="PANTHER" id="PTHR21596">
    <property type="entry name" value="RIBONUCLEASE P SUBUNIT P38"/>
    <property type="match status" value="1"/>
</dbReference>
<dbReference type="RefSeq" id="XP_040945019.1">
    <property type="nucleotide sequence ID" value="XM_041089085.1"/>
</dbReference>
<dbReference type="InterPro" id="IPR045177">
    <property type="entry name" value="FDM1-5/IDN2"/>
</dbReference>
<evidence type="ECO:0000256" key="1">
    <source>
        <dbReference type="SAM" id="Coils"/>
    </source>
</evidence>
<keyword evidence="3" id="KW-1185">Reference proteome</keyword>
<dbReference type="Pfam" id="PF03469">
    <property type="entry name" value="XH"/>
    <property type="match status" value="1"/>
</dbReference>
<organism evidence="3 4">
    <name type="scientific">Gossypium hirsutum</name>
    <name type="common">Upland cotton</name>
    <name type="synonym">Gossypium mexicanum</name>
    <dbReference type="NCBI Taxonomy" id="3635"/>
    <lineage>
        <taxon>Eukaryota</taxon>
        <taxon>Viridiplantae</taxon>
        <taxon>Streptophyta</taxon>
        <taxon>Embryophyta</taxon>
        <taxon>Tracheophyta</taxon>
        <taxon>Spermatophyta</taxon>
        <taxon>Magnoliopsida</taxon>
        <taxon>eudicotyledons</taxon>
        <taxon>Gunneridae</taxon>
        <taxon>Pentapetalae</taxon>
        <taxon>rosids</taxon>
        <taxon>malvids</taxon>
        <taxon>Malvales</taxon>
        <taxon>Malvaceae</taxon>
        <taxon>Malvoideae</taxon>
        <taxon>Gossypium</taxon>
    </lineage>
</organism>
<name>A0ABM2ZS49_GOSHI</name>
<reference evidence="3" key="1">
    <citation type="journal article" date="2020" name="Nat. Genet.">
        <title>Genomic diversifications of five Gossypium allopolyploid species and their impact on cotton improvement.</title>
        <authorList>
            <person name="Chen Z.J."/>
            <person name="Sreedasyam A."/>
            <person name="Ando A."/>
            <person name="Song Q."/>
            <person name="De Santiago L.M."/>
            <person name="Hulse-Kemp A.M."/>
            <person name="Ding M."/>
            <person name="Ye W."/>
            <person name="Kirkbride R.C."/>
            <person name="Jenkins J."/>
            <person name="Plott C."/>
            <person name="Lovell J."/>
            <person name="Lin Y.M."/>
            <person name="Vaughn R."/>
            <person name="Liu B."/>
            <person name="Simpson S."/>
            <person name="Scheffler B.E."/>
            <person name="Wen L."/>
            <person name="Saski C.A."/>
            <person name="Grover C.E."/>
            <person name="Hu G."/>
            <person name="Conover J.L."/>
            <person name="Carlson J.W."/>
            <person name="Shu S."/>
            <person name="Boston L.B."/>
            <person name="Williams M."/>
            <person name="Peterson D.G."/>
            <person name="McGee K."/>
            <person name="Jones D.C."/>
            <person name="Wendel J.F."/>
            <person name="Stelly D.M."/>
            <person name="Grimwood J."/>
            <person name="Schmutz J."/>
        </authorList>
    </citation>
    <scope>NUCLEOTIDE SEQUENCE [LARGE SCALE GENOMIC DNA]</scope>
    <source>
        <strain evidence="3">cv. TM-1</strain>
    </source>
</reference>
<dbReference type="GeneID" id="107908985"/>
<dbReference type="InterPro" id="IPR005379">
    <property type="entry name" value="FDM1-5/IDN2_XH"/>
</dbReference>
<sequence>MGTRNEVLIGQRIKVWSAFDSCFYSGTVDDFNPENNTHKITCDSEEVEILCLDSESWETISNCSLMEREVQPSDEQNPLHLQQWLQEEHGVRKYEVESEGVVIEERANEMEIEDLKGKLQVMKHFGQDDAAVQKKMEEMNNELQEKIDDLQDLESTNKALIYKERQSNDELHEAREVLIQGLPGLLGNRTNIGLKRMGELDPKAFHDTCKSRFPPDEAEIQATTLCSSWQENLKNPDWHPIFRKANKSKAGMG</sequence>
<proteinExistence type="predicted"/>
<dbReference type="PANTHER" id="PTHR21596:SF3">
    <property type="entry name" value="FACTOR OF DNA METHYLATION 1-RELATED"/>
    <property type="match status" value="1"/>
</dbReference>
<evidence type="ECO:0000259" key="2">
    <source>
        <dbReference type="Pfam" id="PF03469"/>
    </source>
</evidence>
<protein>
    <submittedName>
        <fullName evidence="4">Factor of DNA methylation 1</fullName>
    </submittedName>
</protein>
<evidence type="ECO:0000313" key="4">
    <source>
        <dbReference type="RefSeq" id="XP_040945019.1"/>
    </source>
</evidence>
<feature type="domain" description="Factor of DNA methylation 1-5/IDN2" evidence="2">
    <location>
        <begin position="195"/>
        <end position="244"/>
    </location>
</feature>
<reference evidence="4" key="2">
    <citation type="submission" date="2025-08" db="UniProtKB">
        <authorList>
            <consortium name="RefSeq"/>
        </authorList>
    </citation>
    <scope>IDENTIFICATION</scope>
</reference>
<keyword evidence="1" id="KW-0175">Coiled coil</keyword>
<dbReference type="Proteomes" id="UP000818029">
    <property type="component" value="Chromosome D02"/>
</dbReference>
<accession>A0ABM2ZS49</accession>